<protein>
    <submittedName>
        <fullName evidence="1">Uncharacterized protein</fullName>
    </submittedName>
</protein>
<name>A0A2P2QFD3_RHIMU</name>
<accession>A0A2P2QFD3</accession>
<proteinExistence type="predicted"/>
<reference evidence="1" key="1">
    <citation type="submission" date="2018-02" db="EMBL/GenBank/DDBJ databases">
        <title>Rhizophora mucronata_Transcriptome.</title>
        <authorList>
            <person name="Meera S.P."/>
            <person name="Sreeshan A."/>
            <person name="Augustine A."/>
        </authorList>
    </citation>
    <scope>NUCLEOTIDE SEQUENCE</scope>
    <source>
        <tissue evidence="1">Leaf</tissue>
    </source>
</reference>
<dbReference type="EMBL" id="GGEC01085214">
    <property type="protein sequence ID" value="MBX65698.1"/>
    <property type="molecule type" value="Transcribed_RNA"/>
</dbReference>
<organism evidence="1">
    <name type="scientific">Rhizophora mucronata</name>
    <name type="common">Asiatic mangrove</name>
    <dbReference type="NCBI Taxonomy" id="61149"/>
    <lineage>
        <taxon>Eukaryota</taxon>
        <taxon>Viridiplantae</taxon>
        <taxon>Streptophyta</taxon>
        <taxon>Embryophyta</taxon>
        <taxon>Tracheophyta</taxon>
        <taxon>Spermatophyta</taxon>
        <taxon>Magnoliopsida</taxon>
        <taxon>eudicotyledons</taxon>
        <taxon>Gunneridae</taxon>
        <taxon>Pentapetalae</taxon>
        <taxon>rosids</taxon>
        <taxon>fabids</taxon>
        <taxon>Malpighiales</taxon>
        <taxon>Rhizophoraceae</taxon>
        <taxon>Rhizophora</taxon>
    </lineage>
</organism>
<evidence type="ECO:0000313" key="1">
    <source>
        <dbReference type="EMBL" id="MBX65698.1"/>
    </source>
</evidence>
<dbReference type="AlphaFoldDB" id="A0A2P2QFD3"/>
<sequence>MINISFSARFCMIQPSHRFCL</sequence>